<feature type="region of interest" description="Disordered" evidence="6">
    <location>
        <begin position="78"/>
        <end position="145"/>
    </location>
</feature>
<feature type="compositionally biased region" description="Low complexity" evidence="6">
    <location>
        <begin position="84"/>
        <end position="100"/>
    </location>
</feature>
<dbReference type="PROSITE" id="PS51257">
    <property type="entry name" value="PROKAR_LIPOPROTEIN"/>
    <property type="match status" value="1"/>
</dbReference>
<dbReference type="AlphaFoldDB" id="A0AA39L4B2"/>
<dbReference type="PROSITE" id="PS00028">
    <property type="entry name" value="ZINC_FINGER_C2H2_1"/>
    <property type="match status" value="1"/>
</dbReference>
<dbReference type="SUPFAM" id="SSF57667">
    <property type="entry name" value="beta-beta-alpha zinc fingers"/>
    <property type="match status" value="1"/>
</dbReference>
<dbReference type="PANTHER" id="PTHR23057:SF0">
    <property type="entry name" value="JUXTAPOSED WITH ANOTHER ZINC FINGER PROTEIN 1"/>
    <property type="match status" value="1"/>
</dbReference>
<dbReference type="InterPro" id="IPR013087">
    <property type="entry name" value="Znf_C2H2_type"/>
</dbReference>
<feature type="domain" description="C2H2-type" evidence="7">
    <location>
        <begin position="582"/>
        <end position="612"/>
    </location>
</feature>
<dbReference type="PROSITE" id="PS50157">
    <property type="entry name" value="ZINC_FINGER_C2H2_2"/>
    <property type="match status" value="1"/>
</dbReference>
<feature type="compositionally biased region" description="Polar residues" evidence="6">
    <location>
        <begin position="112"/>
        <end position="140"/>
    </location>
</feature>
<dbReference type="EMBL" id="JAPDFR010000008">
    <property type="protein sequence ID" value="KAK0384001.1"/>
    <property type="molecule type" value="Genomic_DNA"/>
</dbReference>
<evidence type="ECO:0000256" key="6">
    <source>
        <dbReference type="SAM" id="MobiDB-lite"/>
    </source>
</evidence>
<evidence type="ECO:0000256" key="2">
    <source>
        <dbReference type="ARBA" id="ARBA00022737"/>
    </source>
</evidence>
<dbReference type="InterPro" id="IPR051580">
    <property type="entry name" value="ZnF-Chromatin_assoc"/>
</dbReference>
<feature type="region of interest" description="Disordered" evidence="6">
    <location>
        <begin position="193"/>
        <end position="226"/>
    </location>
</feature>
<feature type="compositionally biased region" description="Polar residues" evidence="6">
    <location>
        <begin position="447"/>
        <end position="479"/>
    </location>
</feature>
<reference evidence="8" key="1">
    <citation type="submission" date="2022-10" db="EMBL/GenBank/DDBJ databases">
        <title>Determination and structural analysis of whole genome sequence of Sarocladium strictum F4-1.</title>
        <authorList>
            <person name="Hu L."/>
            <person name="Jiang Y."/>
        </authorList>
    </citation>
    <scope>NUCLEOTIDE SEQUENCE</scope>
    <source>
        <strain evidence="8">F4-1</strain>
    </source>
</reference>
<feature type="region of interest" description="Disordered" evidence="6">
    <location>
        <begin position="447"/>
        <end position="482"/>
    </location>
</feature>
<dbReference type="InterPro" id="IPR036236">
    <property type="entry name" value="Znf_C2H2_sf"/>
</dbReference>
<comment type="caution">
    <text evidence="8">The sequence shown here is derived from an EMBL/GenBank/DDBJ whole genome shotgun (WGS) entry which is preliminary data.</text>
</comment>
<dbReference type="GO" id="GO:0008270">
    <property type="term" value="F:zinc ion binding"/>
    <property type="evidence" value="ECO:0007669"/>
    <property type="project" value="UniProtKB-KW"/>
</dbReference>
<protein>
    <recommendedName>
        <fullName evidence="7">C2H2-type domain-containing protein</fullName>
    </recommendedName>
</protein>
<feature type="region of interest" description="Disordered" evidence="6">
    <location>
        <begin position="1"/>
        <end position="38"/>
    </location>
</feature>
<dbReference type="PANTHER" id="PTHR23057">
    <property type="entry name" value="JUXTAPOSED WITH ANOTHER ZINC FINGER PROTEIN 1"/>
    <property type="match status" value="1"/>
</dbReference>
<evidence type="ECO:0000256" key="3">
    <source>
        <dbReference type="ARBA" id="ARBA00022771"/>
    </source>
</evidence>
<feature type="compositionally biased region" description="Polar residues" evidence="6">
    <location>
        <begin position="1"/>
        <end position="13"/>
    </location>
</feature>
<keyword evidence="9" id="KW-1185">Reference proteome</keyword>
<name>A0AA39L4B2_SARSR</name>
<keyword evidence="1" id="KW-0479">Metal-binding</keyword>
<dbReference type="Proteomes" id="UP001175261">
    <property type="component" value="Unassembled WGS sequence"/>
</dbReference>
<evidence type="ECO:0000313" key="8">
    <source>
        <dbReference type="EMBL" id="KAK0384001.1"/>
    </source>
</evidence>
<accession>A0AA39L4B2</accession>
<evidence type="ECO:0000313" key="9">
    <source>
        <dbReference type="Proteomes" id="UP001175261"/>
    </source>
</evidence>
<sequence length="694" mass="73018">MDRISTWFQGSSDGQKRSSCVPMASGASCSPKTGQASAVSGVGAFAATAASTEARSRTTASSGPGLGASTHAAAFGAGAGAGSGSTSPGSLNSSSLTESPSPQPATPREGQDSMSAAVSDLTTSRPPSSLPIDTTNTTKSDPLPLFTDLPDPNFNLDQRRSAALRSASHIPDSDLNNLAHFDTDFEMTTGASLDAGGAGRGRQDSFVSTGAKPISMNNPNRDNVNRNRRESLAGSLMGGRSWGGLSFGSFVRDDIAMQGTSPFGGVAQSPSFHSSSYLPKLEANFMRDFTCCGQILPNLHDLLQHYEEAHTQASPNTSRTNNSFNQFSQFGMPGPSSMGASRGASAAPGQMPGQPTGGQFGRQHNPSASGLQMLGMAQNLNGGVVQMSAGLGPGPHDEMDAVGDMELDDPVGTMELDDSQKMHQTRQLFGQQQRPQLNMNTSGLTQGLRTSQPTTPGAASFGLQNNPTVSSVNTPTLTTHPDDNDMEADFGGMEMGDGTDLSTMNMGNNGDVSNSGLFIDEPGKHLLSSNGGTFTPTNKTIQQQLAQLGLAPGQNQVTDPEAQKELLARLHSMMMPEEHKPFKCPVIGCEKAYKNQNGLKYHKAHGHQTQQLHENGDGTFSIVNPETSAPYPGTLGMEKEKPFNCETCGKRYKNLNGLKYHKTHSLPCNPDFKRQAIAAGLKLPGIGEDQQMVG</sequence>
<keyword evidence="2" id="KW-0677">Repeat</keyword>
<dbReference type="SMART" id="SM00355">
    <property type="entry name" value="ZnF_C2H2"/>
    <property type="match status" value="3"/>
</dbReference>
<organism evidence="8 9">
    <name type="scientific">Sarocladium strictum</name>
    <name type="common">Black bundle disease fungus</name>
    <name type="synonym">Acremonium strictum</name>
    <dbReference type="NCBI Taxonomy" id="5046"/>
    <lineage>
        <taxon>Eukaryota</taxon>
        <taxon>Fungi</taxon>
        <taxon>Dikarya</taxon>
        <taxon>Ascomycota</taxon>
        <taxon>Pezizomycotina</taxon>
        <taxon>Sordariomycetes</taxon>
        <taxon>Hypocreomycetidae</taxon>
        <taxon>Hypocreales</taxon>
        <taxon>Sarocladiaceae</taxon>
        <taxon>Sarocladium</taxon>
    </lineage>
</organism>
<keyword evidence="3 5" id="KW-0863">Zinc-finger</keyword>
<evidence type="ECO:0000256" key="5">
    <source>
        <dbReference type="PROSITE-ProRule" id="PRU00042"/>
    </source>
</evidence>
<proteinExistence type="predicted"/>
<feature type="region of interest" description="Disordered" evidence="6">
    <location>
        <begin position="332"/>
        <end position="360"/>
    </location>
</feature>
<feature type="compositionally biased region" description="Low complexity" evidence="6">
    <location>
        <begin position="332"/>
        <end position="354"/>
    </location>
</feature>
<keyword evidence="4" id="KW-0862">Zinc</keyword>
<evidence type="ECO:0000259" key="7">
    <source>
        <dbReference type="PROSITE" id="PS50157"/>
    </source>
</evidence>
<evidence type="ECO:0000256" key="4">
    <source>
        <dbReference type="ARBA" id="ARBA00022833"/>
    </source>
</evidence>
<dbReference type="GO" id="GO:0005634">
    <property type="term" value="C:nucleus"/>
    <property type="evidence" value="ECO:0007669"/>
    <property type="project" value="TreeGrafter"/>
</dbReference>
<dbReference type="Gene3D" id="3.30.160.60">
    <property type="entry name" value="Classic Zinc Finger"/>
    <property type="match status" value="1"/>
</dbReference>
<gene>
    <name evidence="8" type="ORF">NLU13_8090</name>
</gene>
<evidence type="ECO:0000256" key="1">
    <source>
        <dbReference type="ARBA" id="ARBA00022723"/>
    </source>
</evidence>